<proteinExistence type="predicted"/>
<accession>A0ABS7PIX5</accession>
<reference evidence="2 3" key="1">
    <citation type="submission" date="2021-08" db="EMBL/GenBank/DDBJ databases">
        <authorList>
            <person name="Tuo L."/>
        </authorList>
    </citation>
    <scope>NUCLEOTIDE SEQUENCE [LARGE SCALE GENOMIC DNA]</scope>
    <source>
        <strain evidence="2 3">JCM 31229</strain>
    </source>
</reference>
<dbReference type="Proteomes" id="UP000706039">
    <property type="component" value="Unassembled WGS sequence"/>
</dbReference>
<protein>
    <submittedName>
        <fullName evidence="2">Flp family type IVb pilin</fullName>
    </submittedName>
</protein>
<keyword evidence="3" id="KW-1185">Reference proteome</keyword>
<sequence>MKRIRERFASLRACRRGATAIEYGLIVSLIALGAMGGIQAFGGGLANMWNYVADEVLRAS</sequence>
<gene>
    <name evidence="2" type="ORF">K7G82_02970</name>
</gene>
<organism evidence="2 3">
    <name type="scientific">Sphingomonas colocasiae</name>
    <dbReference type="NCBI Taxonomy" id="1848973"/>
    <lineage>
        <taxon>Bacteria</taxon>
        <taxon>Pseudomonadati</taxon>
        <taxon>Pseudomonadota</taxon>
        <taxon>Alphaproteobacteria</taxon>
        <taxon>Sphingomonadales</taxon>
        <taxon>Sphingomonadaceae</taxon>
        <taxon>Sphingomonas</taxon>
    </lineage>
</organism>
<dbReference type="InterPro" id="IPR007047">
    <property type="entry name" value="Flp_Fap"/>
</dbReference>
<dbReference type="RefSeq" id="WP_222988310.1">
    <property type="nucleotide sequence ID" value="NZ_JAINVV010000001.1"/>
</dbReference>
<evidence type="ECO:0000256" key="1">
    <source>
        <dbReference type="SAM" id="Phobius"/>
    </source>
</evidence>
<keyword evidence="1" id="KW-0812">Transmembrane</keyword>
<comment type="caution">
    <text evidence="2">The sequence shown here is derived from an EMBL/GenBank/DDBJ whole genome shotgun (WGS) entry which is preliminary data.</text>
</comment>
<evidence type="ECO:0000313" key="3">
    <source>
        <dbReference type="Proteomes" id="UP000706039"/>
    </source>
</evidence>
<feature type="transmembrane region" description="Helical" evidence="1">
    <location>
        <begin position="20"/>
        <end position="41"/>
    </location>
</feature>
<dbReference type="EMBL" id="JAINVV010000001">
    <property type="protein sequence ID" value="MBY8821236.1"/>
    <property type="molecule type" value="Genomic_DNA"/>
</dbReference>
<keyword evidence="1" id="KW-1133">Transmembrane helix</keyword>
<keyword evidence="1" id="KW-0472">Membrane</keyword>
<evidence type="ECO:0000313" key="2">
    <source>
        <dbReference type="EMBL" id="MBY8821236.1"/>
    </source>
</evidence>
<name>A0ABS7PIX5_9SPHN</name>
<dbReference type="Pfam" id="PF04964">
    <property type="entry name" value="Flp_Fap"/>
    <property type="match status" value="1"/>
</dbReference>